<dbReference type="Gene3D" id="2.40.50.320">
    <property type="entry name" value="Copper binding periplasmic protein CusF"/>
    <property type="match status" value="1"/>
</dbReference>
<evidence type="ECO:0000256" key="2">
    <source>
        <dbReference type="SAM" id="SignalP"/>
    </source>
</evidence>
<gene>
    <name evidence="3" type="ORF">E6O51_03035</name>
</gene>
<accession>A0A4S4AW88</accession>
<evidence type="ECO:0000313" key="4">
    <source>
        <dbReference type="Proteomes" id="UP000307956"/>
    </source>
</evidence>
<feature type="compositionally biased region" description="Basic and acidic residues" evidence="1">
    <location>
        <begin position="24"/>
        <end position="34"/>
    </location>
</feature>
<proteinExistence type="predicted"/>
<feature type="signal peptide" evidence="2">
    <location>
        <begin position="1"/>
        <end position="22"/>
    </location>
</feature>
<dbReference type="Proteomes" id="UP000307956">
    <property type="component" value="Unassembled WGS sequence"/>
</dbReference>
<dbReference type="InterPro" id="IPR042230">
    <property type="entry name" value="CusF_sf"/>
</dbReference>
<feature type="compositionally biased region" description="Low complexity" evidence="1">
    <location>
        <begin position="36"/>
        <end position="45"/>
    </location>
</feature>
<keyword evidence="2" id="KW-0732">Signal</keyword>
<dbReference type="RefSeq" id="WP_136383491.1">
    <property type="nucleotide sequence ID" value="NZ_SSOD01000002.1"/>
</dbReference>
<feature type="chain" id="PRO_5020559886" evidence="2">
    <location>
        <begin position="23"/>
        <end position="114"/>
    </location>
</feature>
<feature type="region of interest" description="Disordered" evidence="1">
    <location>
        <begin position="24"/>
        <end position="45"/>
    </location>
</feature>
<evidence type="ECO:0000313" key="3">
    <source>
        <dbReference type="EMBL" id="THF64302.1"/>
    </source>
</evidence>
<dbReference type="AlphaFoldDB" id="A0A4S4AW88"/>
<dbReference type="Pfam" id="PF11604">
    <property type="entry name" value="CusF_Ec"/>
    <property type="match status" value="1"/>
</dbReference>
<evidence type="ECO:0000256" key="1">
    <source>
        <dbReference type="SAM" id="MobiDB-lite"/>
    </source>
</evidence>
<organism evidence="3 4">
    <name type="scientific">Pseudothauera rhizosphaerae</name>
    <dbReference type="NCBI Taxonomy" id="2565932"/>
    <lineage>
        <taxon>Bacteria</taxon>
        <taxon>Pseudomonadati</taxon>
        <taxon>Pseudomonadota</taxon>
        <taxon>Betaproteobacteria</taxon>
        <taxon>Rhodocyclales</taxon>
        <taxon>Zoogloeaceae</taxon>
        <taxon>Pseudothauera</taxon>
    </lineage>
</organism>
<dbReference type="OrthoDB" id="9180744at2"/>
<name>A0A4S4AW88_9RHOO</name>
<comment type="caution">
    <text evidence="3">The sequence shown here is derived from an EMBL/GenBank/DDBJ whole genome shotgun (WGS) entry which is preliminary data.</text>
</comment>
<sequence length="114" mass="11469">MKASAALLAVALGFAILPPLHAAEGHGSHSHDHGPAAATAGARSAGTVRKVDAAAGKLTIQHGPLENLGMPPMTMVFVAADPALLDGVKSGDKVRFVAEKVGGTFTVTVLEVQP</sequence>
<dbReference type="InterPro" id="IPR021647">
    <property type="entry name" value="CusF_Ec"/>
</dbReference>
<protein>
    <submittedName>
        <fullName evidence="3">Copper-binding protein</fullName>
    </submittedName>
</protein>
<dbReference type="EMBL" id="SSOD01000002">
    <property type="protein sequence ID" value="THF64302.1"/>
    <property type="molecule type" value="Genomic_DNA"/>
</dbReference>
<keyword evidence="4" id="KW-1185">Reference proteome</keyword>
<reference evidence="3 4" key="1">
    <citation type="submission" date="2019-04" db="EMBL/GenBank/DDBJ databases">
        <title>Azoarcus rhizosphaerae sp. nov. isolated from rhizosphere of Ficus religiosa.</title>
        <authorList>
            <person name="Lin S.-Y."/>
            <person name="Hameed A."/>
            <person name="Hsu Y.-H."/>
            <person name="Young C.-C."/>
        </authorList>
    </citation>
    <scope>NUCLEOTIDE SEQUENCE [LARGE SCALE GENOMIC DNA]</scope>
    <source>
        <strain evidence="3 4">CC-YHH848</strain>
    </source>
</reference>